<feature type="signal peptide" evidence="2">
    <location>
        <begin position="1"/>
        <end position="20"/>
    </location>
</feature>
<keyword evidence="2" id="KW-0732">Signal</keyword>
<dbReference type="Proteomes" id="UP000002762">
    <property type="component" value="Unassembled WGS sequence"/>
</dbReference>
<feature type="chain" id="PRO_5003783581" evidence="2">
    <location>
        <begin position="21"/>
        <end position="321"/>
    </location>
</feature>
<dbReference type="RefSeq" id="XP_008603377.1">
    <property type="nucleotide sequence ID" value="XM_008605155.1"/>
</dbReference>
<evidence type="ECO:0000313" key="4">
    <source>
        <dbReference type="Proteomes" id="UP000002762"/>
    </source>
</evidence>
<evidence type="ECO:0000313" key="3">
    <source>
        <dbReference type="EMBL" id="EJP60993.1"/>
    </source>
</evidence>
<dbReference type="OrthoDB" id="4863635at2759"/>
<feature type="region of interest" description="Disordered" evidence="1">
    <location>
        <begin position="268"/>
        <end position="291"/>
    </location>
</feature>
<name>J5J2B7_BEAB2</name>
<gene>
    <name evidence="3" type="ORF">BBA_10058</name>
</gene>
<reference evidence="3 4" key="1">
    <citation type="journal article" date="2012" name="Sci. Rep.">
        <title>Genomic perspectives on the evolution of fungal entomopathogenicity in Beauveria bassiana.</title>
        <authorList>
            <person name="Xiao G."/>
            <person name="Ying S.H."/>
            <person name="Zheng P."/>
            <person name="Wang Z.L."/>
            <person name="Zhang S."/>
            <person name="Xie X.Q."/>
            <person name="Shang Y."/>
            <person name="St Leger R.J."/>
            <person name="Zhao G.P."/>
            <person name="Wang C."/>
            <person name="Feng M.G."/>
        </authorList>
    </citation>
    <scope>NUCLEOTIDE SEQUENCE [LARGE SCALE GENOMIC DNA]</scope>
    <source>
        <strain evidence="3 4">ARSEF 2860</strain>
    </source>
</reference>
<evidence type="ECO:0000256" key="2">
    <source>
        <dbReference type="SAM" id="SignalP"/>
    </source>
</evidence>
<accession>J5J2B7</accession>
<dbReference type="EMBL" id="JH725233">
    <property type="protein sequence ID" value="EJP60993.1"/>
    <property type="molecule type" value="Genomic_DNA"/>
</dbReference>
<evidence type="ECO:0000256" key="1">
    <source>
        <dbReference type="SAM" id="MobiDB-lite"/>
    </source>
</evidence>
<proteinExistence type="predicted"/>
<keyword evidence="4" id="KW-1185">Reference proteome</keyword>
<dbReference type="HOGENOM" id="CLU_865955_0_0_1"/>
<dbReference type="GeneID" id="19893070"/>
<protein>
    <submittedName>
        <fullName evidence="3">Uncharacterized protein</fullName>
    </submittedName>
</protein>
<organism evidence="3 4">
    <name type="scientific">Beauveria bassiana (strain ARSEF 2860)</name>
    <name type="common">White muscardine disease fungus</name>
    <name type="synonym">Tritirachium shiotae</name>
    <dbReference type="NCBI Taxonomy" id="655819"/>
    <lineage>
        <taxon>Eukaryota</taxon>
        <taxon>Fungi</taxon>
        <taxon>Dikarya</taxon>
        <taxon>Ascomycota</taxon>
        <taxon>Pezizomycotina</taxon>
        <taxon>Sordariomycetes</taxon>
        <taxon>Hypocreomycetidae</taxon>
        <taxon>Hypocreales</taxon>
        <taxon>Cordycipitaceae</taxon>
        <taxon>Beauveria</taxon>
    </lineage>
</organism>
<sequence>MKFLVAVSLYAGLVACATQAEDFLAQHPDIQVGREALEKAEASHGADTFGLVNKPVDNIVLYQEFDANTKERISAVALVDDQKAEEYYKTYNRDGDAKGEVMKRWEEPGLAPRQCRRAVGEAEPQGLFARASRCGQFCARSYSCTADARCPSCRYVGGRCRHQLSLAFLLPYSQTHQEQETSSPMAQPTTSTDNAEVQAFLTRHPEILVGREAHEKSEEEAGGDTFSVVNKPFDNVVMYQTFNADTLERVCVAVLIDDQKALDYYKKQNRDDDDDEPDTKSCPGCGAGSSRAAVEGPERFLIERMVKCTCRRAPAGRMWPA</sequence>
<dbReference type="PROSITE" id="PS51257">
    <property type="entry name" value="PROKAR_LIPOPROTEIN"/>
    <property type="match status" value="1"/>
</dbReference>
<dbReference type="InParanoid" id="J5J2B7"/>
<dbReference type="AlphaFoldDB" id="J5J2B7"/>